<evidence type="ECO:0000313" key="11">
    <source>
        <dbReference type="EMBL" id="EFJ21602.1"/>
    </source>
</evidence>
<evidence type="ECO:0000256" key="8">
    <source>
        <dbReference type="ARBA" id="ARBA00023212"/>
    </source>
</evidence>
<evidence type="ECO:0000313" key="13">
    <source>
        <dbReference type="Proteomes" id="UP000001514"/>
    </source>
</evidence>
<evidence type="ECO:0000256" key="5">
    <source>
        <dbReference type="ARBA" id="ARBA00022490"/>
    </source>
</evidence>
<dbReference type="HOGENOM" id="CLU_045864_1_1_1"/>
<keyword evidence="8 10" id="KW-0206">Cytoskeleton</keyword>
<evidence type="ECO:0000256" key="7">
    <source>
        <dbReference type="ARBA" id="ARBA00023203"/>
    </source>
</evidence>
<dbReference type="GO" id="GO:0005737">
    <property type="term" value="C:cytoplasm"/>
    <property type="evidence" value="ECO:0007669"/>
    <property type="project" value="InterPro"/>
</dbReference>
<dbReference type="Pfam" id="PF01115">
    <property type="entry name" value="F_actin_cap_B"/>
    <property type="match status" value="1"/>
</dbReference>
<reference evidence="12 13" key="1">
    <citation type="journal article" date="2011" name="Science">
        <title>The Selaginella genome identifies genetic changes associated with the evolution of vascular plants.</title>
        <authorList>
            <person name="Banks J.A."/>
            <person name="Nishiyama T."/>
            <person name="Hasebe M."/>
            <person name="Bowman J.L."/>
            <person name="Gribskov M."/>
            <person name="dePamphilis C."/>
            <person name="Albert V.A."/>
            <person name="Aono N."/>
            <person name="Aoyama T."/>
            <person name="Ambrose B.A."/>
            <person name="Ashton N.W."/>
            <person name="Axtell M.J."/>
            <person name="Barker E."/>
            <person name="Barker M.S."/>
            <person name="Bennetzen J.L."/>
            <person name="Bonawitz N.D."/>
            <person name="Chapple C."/>
            <person name="Cheng C."/>
            <person name="Correa L.G."/>
            <person name="Dacre M."/>
            <person name="DeBarry J."/>
            <person name="Dreyer I."/>
            <person name="Elias M."/>
            <person name="Engstrom E.M."/>
            <person name="Estelle M."/>
            <person name="Feng L."/>
            <person name="Finet C."/>
            <person name="Floyd S.K."/>
            <person name="Frommer W.B."/>
            <person name="Fujita T."/>
            <person name="Gramzow L."/>
            <person name="Gutensohn M."/>
            <person name="Harholt J."/>
            <person name="Hattori M."/>
            <person name="Heyl A."/>
            <person name="Hirai T."/>
            <person name="Hiwatashi Y."/>
            <person name="Ishikawa M."/>
            <person name="Iwata M."/>
            <person name="Karol K.G."/>
            <person name="Koehler B."/>
            <person name="Kolukisaoglu U."/>
            <person name="Kubo M."/>
            <person name="Kurata T."/>
            <person name="Lalonde S."/>
            <person name="Li K."/>
            <person name="Li Y."/>
            <person name="Litt A."/>
            <person name="Lyons E."/>
            <person name="Manning G."/>
            <person name="Maruyama T."/>
            <person name="Michael T.P."/>
            <person name="Mikami K."/>
            <person name="Miyazaki S."/>
            <person name="Morinaga S."/>
            <person name="Murata T."/>
            <person name="Mueller-Roeber B."/>
            <person name="Nelson D.R."/>
            <person name="Obara M."/>
            <person name="Oguri Y."/>
            <person name="Olmstead R.G."/>
            <person name="Onodera N."/>
            <person name="Petersen B.L."/>
            <person name="Pils B."/>
            <person name="Prigge M."/>
            <person name="Rensing S.A."/>
            <person name="Riano-Pachon D.M."/>
            <person name="Roberts A.W."/>
            <person name="Sato Y."/>
            <person name="Scheller H.V."/>
            <person name="Schulz B."/>
            <person name="Schulz C."/>
            <person name="Shakirov E.V."/>
            <person name="Shibagaki N."/>
            <person name="Shinohara N."/>
            <person name="Shippen D.E."/>
            <person name="Soerensen I."/>
            <person name="Sotooka R."/>
            <person name="Sugimoto N."/>
            <person name="Sugita M."/>
            <person name="Sumikawa N."/>
            <person name="Tanurdzic M."/>
            <person name="Theissen G."/>
            <person name="Ulvskov P."/>
            <person name="Wakazuki S."/>
            <person name="Weng J.K."/>
            <person name="Willats W.W."/>
            <person name="Wipf D."/>
            <person name="Wolf P.G."/>
            <person name="Yang L."/>
            <person name="Zimmer A.D."/>
            <person name="Zhu Q."/>
            <person name="Mitros T."/>
            <person name="Hellsten U."/>
            <person name="Loque D."/>
            <person name="Otillar R."/>
            <person name="Salamov A."/>
            <person name="Schmutz J."/>
            <person name="Shapiro H."/>
            <person name="Lindquist E."/>
            <person name="Lucas S."/>
            <person name="Rokhsar D."/>
            <person name="Grigoriev I.V."/>
        </authorList>
    </citation>
    <scope>NUCLEOTIDE SEQUENCE [LARGE SCALE GENOMIC DNA]</scope>
</reference>
<dbReference type="PANTHER" id="PTHR10619">
    <property type="entry name" value="F-ACTIN-CAPPING PROTEIN SUBUNIT BETA"/>
    <property type="match status" value="1"/>
</dbReference>
<dbReference type="InterPro" id="IPR019771">
    <property type="entry name" value="F-actin_capping_bsu_CS"/>
</dbReference>
<accession>D8RVL2</accession>
<dbReference type="GO" id="GO:0051016">
    <property type="term" value="P:barbed-end actin filament capping"/>
    <property type="evidence" value="ECO:0000318"/>
    <property type="project" value="GO_Central"/>
</dbReference>
<dbReference type="OMA" id="WSNKYYP"/>
<dbReference type="SUPFAM" id="SSF90096">
    <property type="entry name" value="Subunits of heterodimeric actin filament capping protein Capz"/>
    <property type="match status" value="1"/>
</dbReference>
<dbReference type="Gene3D" id="3.90.1150.210">
    <property type="entry name" value="F-actin capping protein, beta subunit"/>
    <property type="match status" value="1"/>
</dbReference>
<comment type="similarity">
    <text evidence="2 10">Belongs to the F-actin-capping protein beta subunit family.</text>
</comment>
<evidence type="ECO:0000256" key="4">
    <source>
        <dbReference type="ARBA" id="ARBA00022467"/>
    </source>
</evidence>
<keyword evidence="4 10" id="KW-0117">Actin capping</keyword>
<comment type="subunit">
    <text evidence="10">Heterodimer of an alpha and a beta subunit.</text>
</comment>
<dbReference type="GO" id="GO:0051015">
    <property type="term" value="F:actin filament binding"/>
    <property type="evidence" value="ECO:0000318"/>
    <property type="project" value="GO_Central"/>
</dbReference>
<evidence type="ECO:0000256" key="1">
    <source>
        <dbReference type="ARBA" id="ARBA00004245"/>
    </source>
</evidence>
<dbReference type="GO" id="GO:0008290">
    <property type="term" value="C:F-actin capping protein complex"/>
    <property type="evidence" value="ECO:0000318"/>
    <property type="project" value="GO_Central"/>
</dbReference>
<dbReference type="GO" id="GO:0000902">
    <property type="term" value="P:cell morphogenesis"/>
    <property type="evidence" value="ECO:0000318"/>
    <property type="project" value="GO_Central"/>
</dbReference>
<dbReference type="GO" id="GO:0030036">
    <property type="term" value="P:actin cytoskeleton organization"/>
    <property type="evidence" value="ECO:0007669"/>
    <property type="project" value="InterPro"/>
</dbReference>
<dbReference type="Gramene" id="EFJ21602">
    <property type="protein sequence ID" value="EFJ21602"/>
    <property type="gene ID" value="SELMODRAFT_106718"/>
</dbReference>
<keyword evidence="5 10" id="KW-0963">Cytoplasm</keyword>
<dbReference type="STRING" id="88036.D8RVL2"/>
<dbReference type="FunCoup" id="D8RVL2">
    <property type="interactions" value="3898"/>
</dbReference>
<dbReference type="InParanoid" id="D8RVL2"/>
<dbReference type="InterPro" id="IPR037282">
    <property type="entry name" value="CapZ_alpha/beta"/>
</dbReference>
<evidence type="ECO:0000256" key="6">
    <source>
        <dbReference type="ARBA" id="ARBA00022990"/>
    </source>
</evidence>
<dbReference type="EMBL" id="GL377591">
    <property type="protein sequence ID" value="EFJ23979.1"/>
    <property type="molecule type" value="Genomic_DNA"/>
</dbReference>
<evidence type="ECO:0000256" key="3">
    <source>
        <dbReference type="ARBA" id="ARBA00021859"/>
    </source>
</evidence>
<dbReference type="InterPro" id="IPR042276">
    <property type="entry name" value="CapZ_alpha/beta_2"/>
</dbReference>
<dbReference type="eggNOG" id="KOG3174">
    <property type="taxonomic scope" value="Eukaryota"/>
</dbReference>
<evidence type="ECO:0000313" key="12">
    <source>
        <dbReference type="EMBL" id="EFJ23979.1"/>
    </source>
</evidence>
<evidence type="ECO:0000256" key="2">
    <source>
        <dbReference type="ARBA" id="ARBA00006039"/>
    </source>
</evidence>
<dbReference type="Gene3D" id="1.20.58.570">
    <property type="match status" value="1"/>
</dbReference>
<name>D8RVL2_SELML</name>
<dbReference type="FunFam" id="1.20.58.570:FF:000001">
    <property type="entry name" value="F-actin-capping protein subunit beta"/>
    <property type="match status" value="1"/>
</dbReference>
<dbReference type="InterPro" id="IPR043175">
    <property type="entry name" value="CAPZB_N"/>
</dbReference>
<dbReference type="InterPro" id="IPR001698">
    <property type="entry name" value="CAPZB"/>
</dbReference>
<dbReference type="KEGG" id="smo:SELMODRAFT_102808"/>
<evidence type="ECO:0000256" key="10">
    <source>
        <dbReference type="RuleBase" id="RU365078"/>
    </source>
</evidence>
<dbReference type="KEGG" id="smo:SELMODRAFT_106718"/>
<evidence type="ECO:0000256" key="9">
    <source>
        <dbReference type="ARBA" id="ARBA00025389"/>
    </source>
</evidence>
<protein>
    <recommendedName>
        <fullName evidence="3 10">F-actin-capping protein subunit beta</fullName>
    </recommendedName>
</protein>
<keyword evidence="13" id="KW-1185">Reference proteome</keyword>
<comment type="subcellular location">
    <subcellularLocation>
        <location evidence="1 10">Cytoplasm</location>
        <location evidence="1 10">Cytoskeleton</location>
    </subcellularLocation>
</comment>
<dbReference type="FunFam" id="3.90.1150.210:FF:000004">
    <property type="entry name" value="F-actin-capping protein subunit beta"/>
    <property type="match status" value="1"/>
</dbReference>
<gene>
    <name evidence="12" type="ORF">SELMODRAFT_102808</name>
    <name evidence="11" type="ORF">SELMODRAFT_106718</name>
</gene>
<dbReference type="PANTHER" id="PTHR10619:SF0">
    <property type="entry name" value="F-ACTIN-CAPPING PROTEIN SUBUNIT BETA ISOFORMS 1 AND 2"/>
    <property type="match status" value="1"/>
</dbReference>
<keyword evidence="6" id="KW-0007">Acetylation</keyword>
<dbReference type="Gramene" id="EFJ23979">
    <property type="protein sequence ID" value="EFJ23979"/>
    <property type="gene ID" value="SELMODRAFT_102808"/>
</dbReference>
<sequence length="269" mass="30279">MDAAMDLIRRMPPAEVEMALASLLVLLPDHSADLLSKVDQPLQEAWDDESGRQYLLCDYNRDGDSYRSPWSNKYDPPLEDGAMPSEKLRELEVEANEVFAIYRDQYYEGGTSSVYMWETEENGGFAACFLVKKEGRRGLLDHGLWDAIHIIEVVSEEEGEAHYCLTSTVMLSFTTKDDPSMSFGLSGSIVRQMEADFPSTEGHLGNMGRMIEDMESKLRNGLDQVYFGKTKEVVFTMREPLEILTATSATGQSLQQAVVGDIVRRRSVH</sequence>
<dbReference type="AlphaFoldDB" id="D8RVL2"/>
<comment type="function">
    <text evidence="9 10">F-actin-capping proteins bind in a Ca(2+)-independent manner to the fast growing ends of actin filaments (barbed end) thereby blocking the exchange of subunits at these ends. Unlike other capping proteins (such as gelsolin and severin), these proteins do not sever actin filaments.</text>
</comment>
<dbReference type="PRINTS" id="PR00192">
    <property type="entry name" value="FACTINCAPB"/>
</dbReference>
<keyword evidence="7 10" id="KW-0009">Actin-binding</keyword>
<dbReference type="PROSITE" id="PS00231">
    <property type="entry name" value="F_ACTIN_CAPPING_BETA"/>
    <property type="match status" value="1"/>
</dbReference>
<dbReference type="EMBL" id="GL377599">
    <property type="protein sequence ID" value="EFJ21602.1"/>
    <property type="molecule type" value="Genomic_DNA"/>
</dbReference>
<dbReference type="Proteomes" id="UP000001514">
    <property type="component" value="Unassembled WGS sequence"/>
</dbReference>
<proteinExistence type="inferred from homology"/>
<organism evidence="13">
    <name type="scientific">Selaginella moellendorffii</name>
    <name type="common">Spikemoss</name>
    <dbReference type="NCBI Taxonomy" id="88036"/>
    <lineage>
        <taxon>Eukaryota</taxon>
        <taxon>Viridiplantae</taxon>
        <taxon>Streptophyta</taxon>
        <taxon>Embryophyta</taxon>
        <taxon>Tracheophyta</taxon>
        <taxon>Lycopodiopsida</taxon>
        <taxon>Selaginellales</taxon>
        <taxon>Selaginellaceae</taxon>
        <taxon>Selaginella</taxon>
    </lineage>
</organism>